<reference evidence="2" key="1">
    <citation type="submission" date="2020-12" db="EMBL/GenBank/DDBJ databases">
        <authorList>
            <person name="Mcmullen J.G."/>
        </authorList>
    </citation>
    <scope>NUCLEOTIDE SEQUENCE</scope>
    <source>
        <strain evidence="2">Dm-2019-70</strain>
    </source>
</reference>
<accession>A0AA41ERA6</accession>
<dbReference type="AlphaFoldDB" id="A0AA41ERA6"/>
<sequence length="146" mass="16811">MKLPYTEVRSAIGALTKAIDKSKNLELSTAGIKLQSIISQLMSENDDLEHENKQLKDQLADAWQNQFDRSNLVKYKGVWVADEQTRKKIQLEDCEISDDLLTKMYCPRCLANKDQLISLNDFVNSDGFYVECPVCNFDRLIIEYIL</sequence>
<evidence type="ECO:0000313" key="3">
    <source>
        <dbReference type="Proteomes" id="UP000676478"/>
    </source>
</evidence>
<dbReference type="RefSeq" id="WP_211756727.1">
    <property type="nucleotide sequence ID" value="NZ_JAERKF010000016.1"/>
</dbReference>
<evidence type="ECO:0000313" key="2">
    <source>
        <dbReference type="EMBL" id="MBS1011448.1"/>
    </source>
</evidence>
<keyword evidence="1" id="KW-0175">Coiled coil</keyword>
<evidence type="ECO:0000256" key="1">
    <source>
        <dbReference type="SAM" id="Coils"/>
    </source>
</evidence>
<comment type="caution">
    <text evidence="2">The sequence shown here is derived from an EMBL/GenBank/DDBJ whole genome shotgun (WGS) entry which is preliminary data.</text>
</comment>
<proteinExistence type="predicted"/>
<name>A0AA41ERA6_LEVBR</name>
<organism evidence="2 3">
    <name type="scientific">Levilactobacillus brevis</name>
    <name type="common">Lactobacillus brevis</name>
    <dbReference type="NCBI Taxonomy" id="1580"/>
    <lineage>
        <taxon>Bacteria</taxon>
        <taxon>Bacillati</taxon>
        <taxon>Bacillota</taxon>
        <taxon>Bacilli</taxon>
        <taxon>Lactobacillales</taxon>
        <taxon>Lactobacillaceae</taxon>
        <taxon>Levilactobacillus</taxon>
    </lineage>
</organism>
<dbReference type="EMBL" id="JAERKF010000016">
    <property type="protein sequence ID" value="MBS1011448.1"/>
    <property type="molecule type" value="Genomic_DNA"/>
</dbReference>
<reference evidence="2" key="2">
    <citation type="submission" date="2022-09" db="EMBL/GenBank/DDBJ databases">
        <title>Genome-inferred correspondence between phylogeny and metabolic traits in the wild Drosophila gut microbiome.</title>
        <authorList>
            <person name="Bueno E."/>
            <person name="Blow F."/>
            <person name="Douglas A.E."/>
        </authorList>
    </citation>
    <scope>NUCLEOTIDE SEQUENCE</scope>
    <source>
        <strain evidence="2">Dm-2019-70</strain>
    </source>
</reference>
<protein>
    <submittedName>
        <fullName evidence="2">Uncharacterized protein</fullName>
    </submittedName>
</protein>
<dbReference type="Proteomes" id="UP000676478">
    <property type="component" value="Unassembled WGS sequence"/>
</dbReference>
<gene>
    <name evidence="2" type="ORF">JK167_11470</name>
</gene>
<feature type="coiled-coil region" evidence="1">
    <location>
        <begin position="38"/>
        <end position="65"/>
    </location>
</feature>